<evidence type="ECO:0000313" key="4">
    <source>
        <dbReference type="EMBL" id="RDI72521.1"/>
    </source>
</evidence>
<evidence type="ECO:0000313" key="5">
    <source>
        <dbReference type="EMBL" id="SDQ15224.1"/>
    </source>
</evidence>
<name>A0A1H0YJ39_9EURY</name>
<keyword evidence="5" id="KW-0813">Transport</keyword>
<dbReference type="PANTHER" id="PTHR43833:SF9">
    <property type="entry name" value="POTASSIUM CHANNEL PROTEIN YUGO-RELATED"/>
    <property type="match status" value="1"/>
</dbReference>
<dbReference type="OrthoDB" id="56871at2157"/>
<gene>
    <name evidence="4" type="ORF">DWB78_12770</name>
    <name evidence="5" type="ORF">SAMN05216278_0669</name>
</gene>
<feature type="transmembrane region" description="Helical" evidence="2">
    <location>
        <begin position="200"/>
        <end position="224"/>
    </location>
</feature>
<evidence type="ECO:0000259" key="3">
    <source>
        <dbReference type="PROSITE" id="PS51201"/>
    </source>
</evidence>
<evidence type="ECO:0000313" key="7">
    <source>
        <dbReference type="Proteomes" id="UP000255421"/>
    </source>
</evidence>
<feature type="transmembrane region" description="Helical" evidence="2">
    <location>
        <begin position="85"/>
        <end position="102"/>
    </location>
</feature>
<keyword evidence="2" id="KW-0812">Transmembrane</keyword>
<dbReference type="InterPro" id="IPR013099">
    <property type="entry name" value="K_chnl_dom"/>
</dbReference>
<dbReference type="Pfam" id="PF02254">
    <property type="entry name" value="TrkA_N"/>
    <property type="match status" value="1"/>
</dbReference>
<dbReference type="Gene3D" id="1.10.287.70">
    <property type="match status" value="1"/>
</dbReference>
<reference evidence="6" key="2">
    <citation type="submission" date="2016-10" db="EMBL/GenBank/DDBJ databases">
        <authorList>
            <person name="Varghese N."/>
            <person name="Submissions S."/>
        </authorList>
    </citation>
    <scope>NUCLEOTIDE SEQUENCE [LARGE SCALE GENOMIC DNA]</scope>
    <source>
        <strain evidence="6">CGMCC 1.12397</strain>
    </source>
</reference>
<dbReference type="Proteomes" id="UP000199289">
    <property type="component" value="Unassembled WGS sequence"/>
</dbReference>
<feature type="transmembrane region" description="Helical" evidence="2">
    <location>
        <begin position="108"/>
        <end position="124"/>
    </location>
</feature>
<dbReference type="AlphaFoldDB" id="A0A1H0YJ39"/>
<protein>
    <submittedName>
        <fullName evidence="4">Potassium channel protein</fullName>
    </submittedName>
    <submittedName>
        <fullName evidence="5">Voltage-gated potassium channel</fullName>
    </submittedName>
</protein>
<dbReference type="InterPro" id="IPR003148">
    <property type="entry name" value="RCK_N"/>
</dbReference>
<keyword evidence="5" id="KW-0406">Ion transport</keyword>
<keyword evidence="5" id="KW-0407">Ion channel</keyword>
<keyword evidence="2" id="KW-0472">Membrane</keyword>
<dbReference type="RefSeq" id="WP_092532866.1">
    <property type="nucleotide sequence ID" value="NZ_FNKQ01000001.1"/>
</dbReference>
<dbReference type="PANTHER" id="PTHR43833">
    <property type="entry name" value="POTASSIUM CHANNEL PROTEIN 2-RELATED-RELATED"/>
    <property type="match status" value="1"/>
</dbReference>
<reference evidence="4 7" key="3">
    <citation type="submission" date="2018-07" db="EMBL/GenBank/DDBJ databases">
        <title>Genome sequence of extremly halophilic archaeon Halopelagius longus strain BC12-B1.</title>
        <authorList>
            <person name="Zhang X."/>
        </authorList>
    </citation>
    <scope>NUCLEOTIDE SEQUENCE [LARGE SCALE GENOMIC DNA]</scope>
    <source>
        <strain evidence="4 7">BC12-B1</strain>
    </source>
</reference>
<dbReference type="Proteomes" id="UP000255421">
    <property type="component" value="Unassembled WGS sequence"/>
</dbReference>
<dbReference type="EMBL" id="QQST01000001">
    <property type="protein sequence ID" value="RDI72521.1"/>
    <property type="molecule type" value="Genomic_DNA"/>
</dbReference>
<dbReference type="EMBL" id="FNKQ01000001">
    <property type="protein sequence ID" value="SDQ15224.1"/>
    <property type="molecule type" value="Genomic_DNA"/>
</dbReference>
<dbReference type="PROSITE" id="PS51201">
    <property type="entry name" value="RCK_N"/>
    <property type="match status" value="1"/>
</dbReference>
<comment type="subcellular location">
    <subcellularLocation>
        <location evidence="1">Cell membrane</location>
        <topology evidence="1">Multi-pass membrane protein</topology>
    </subcellularLocation>
</comment>
<evidence type="ECO:0000256" key="2">
    <source>
        <dbReference type="SAM" id="Phobius"/>
    </source>
</evidence>
<dbReference type="GO" id="GO:0005886">
    <property type="term" value="C:plasma membrane"/>
    <property type="evidence" value="ECO:0007669"/>
    <property type="project" value="UniProtKB-SubCell"/>
</dbReference>
<dbReference type="SUPFAM" id="SSF51735">
    <property type="entry name" value="NAD(P)-binding Rossmann-fold domains"/>
    <property type="match status" value="1"/>
</dbReference>
<feature type="transmembrane region" description="Helical" evidence="2">
    <location>
        <begin position="20"/>
        <end position="47"/>
    </location>
</feature>
<keyword evidence="2" id="KW-1133">Transmembrane helix</keyword>
<dbReference type="Pfam" id="PF07885">
    <property type="entry name" value="Ion_trans_2"/>
    <property type="match status" value="1"/>
</dbReference>
<feature type="transmembrane region" description="Helical" evidence="2">
    <location>
        <begin position="59"/>
        <end position="78"/>
    </location>
</feature>
<reference evidence="5" key="1">
    <citation type="submission" date="2016-10" db="EMBL/GenBank/DDBJ databases">
        <authorList>
            <person name="de Groot N.N."/>
        </authorList>
    </citation>
    <scope>NUCLEOTIDE SEQUENCE [LARGE SCALE GENOMIC DNA]</scope>
    <source>
        <strain evidence="5">CGMCC 1.12397</strain>
    </source>
</reference>
<feature type="transmembrane region" description="Helical" evidence="2">
    <location>
        <begin position="171"/>
        <end position="188"/>
    </location>
</feature>
<dbReference type="InterPro" id="IPR036291">
    <property type="entry name" value="NAD(P)-bd_dom_sf"/>
</dbReference>
<dbReference type="GO" id="GO:0006813">
    <property type="term" value="P:potassium ion transport"/>
    <property type="evidence" value="ECO:0007669"/>
    <property type="project" value="InterPro"/>
</dbReference>
<sequence>MAPEWAGKYAQWVGTRASFLSTLLVGILAVVTGLANIGAGFAGSVVVFGVTVPGVVRQITAFTGTITGFLLLLSAFGLRRGLRAALYAVLALVPITVAQSVLQSTNRSIPLLTLSVVTFVLVLLNRKSFDRDLDVTTTQVAALSALAGSQAYGTIGTFTLREDHFNGVNNLLDAFYFSLVTGSTVGYGDITPSTAVGELFTLSMLVLTVSSFAAVAGVVLSPLIETRLSKALGRMTEQQLELLENHVLVLGHGDLTEPILEELSGQRTVVVVTPNEERARRLSERGYTAHTGDPSDEQTQRTARIESAAAVVTATNNDAEDALAILTARELNPDVTIVAAVTQRENADKLKRAGADTVISPISLGAHFLAESALGGENVEELERRLLGGDASADAADGGSNSE</sequence>
<evidence type="ECO:0000313" key="6">
    <source>
        <dbReference type="Proteomes" id="UP000199289"/>
    </source>
</evidence>
<dbReference type="SUPFAM" id="SSF81324">
    <property type="entry name" value="Voltage-gated potassium channels"/>
    <property type="match status" value="1"/>
</dbReference>
<evidence type="ECO:0000256" key="1">
    <source>
        <dbReference type="ARBA" id="ARBA00004651"/>
    </source>
</evidence>
<organism evidence="5 6">
    <name type="scientific">Halopelagius longus</name>
    <dbReference type="NCBI Taxonomy" id="1236180"/>
    <lineage>
        <taxon>Archaea</taxon>
        <taxon>Methanobacteriati</taxon>
        <taxon>Methanobacteriota</taxon>
        <taxon>Stenosarchaea group</taxon>
        <taxon>Halobacteria</taxon>
        <taxon>Halobacteriales</taxon>
        <taxon>Haloferacaceae</taxon>
    </lineage>
</organism>
<feature type="domain" description="RCK N-terminal" evidence="3">
    <location>
        <begin position="244"/>
        <end position="360"/>
    </location>
</feature>
<accession>A0A1H0YJ39</accession>
<keyword evidence="7" id="KW-1185">Reference proteome</keyword>
<dbReference type="GO" id="GO:0034220">
    <property type="term" value="P:monoatomic ion transmembrane transport"/>
    <property type="evidence" value="ECO:0007669"/>
    <property type="project" value="UniProtKB-KW"/>
</dbReference>
<dbReference type="InterPro" id="IPR050721">
    <property type="entry name" value="Trk_Ktr_HKT_K-transport"/>
</dbReference>
<dbReference type="Gene3D" id="3.40.50.720">
    <property type="entry name" value="NAD(P)-binding Rossmann-like Domain"/>
    <property type="match status" value="1"/>
</dbReference>
<proteinExistence type="predicted"/>